<organism evidence="1 2">
    <name type="scientific">candidate division MSBL1 archaeon SCGC-AAA382N08</name>
    <dbReference type="NCBI Taxonomy" id="1698285"/>
    <lineage>
        <taxon>Archaea</taxon>
        <taxon>Methanobacteriati</taxon>
        <taxon>Methanobacteriota</taxon>
        <taxon>candidate division MSBL1</taxon>
    </lineage>
</organism>
<gene>
    <name evidence="1" type="ORF">AKJ56_02235</name>
</gene>
<protein>
    <recommendedName>
        <fullName evidence="3">PD-(D/E)XK endonuclease-like domain-containing protein</fullName>
    </recommendedName>
</protein>
<evidence type="ECO:0000313" key="2">
    <source>
        <dbReference type="Proteomes" id="UP000070175"/>
    </source>
</evidence>
<sequence length="257" mass="29904">MSLFGYKNEEEFKEKCGYEIEGSWFPRVTRIVSIKSKPALHYFYASINSYAEGERIKELSADEGTRIHEAAQDILVGKKPTIAKDIAPAIKAFREFIADRSIEVEPNSIERRVVNYKEKFAGTIDVLALINGRLGVMDIKTSKAIYRDYNLQAAAYMATLMEEIKDLETKWILRIDQHRVCQKCGAVLREKGGRKKISNGWPNDYRFRNCVHEWGPVEGKVELKEFPFWEMDYEGFLGAKKLWEWENQDWLKKIGYL</sequence>
<keyword evidence="2" id="KW-1185">Reference proteome</keyword>
<dbReference type="InterPro" id="IPR011604">
    <property type="entry name" value="PDDEXK-like_dom_sf"/>
</dbReference>
<accession>A0A133VN57</accession>
<proteinExistence type="predicted"/>
<evidence type="ECO:0008006" key="3">
    <source>
        <dbReference type="Google" id="ProtNLM"/>
    </source>
</evidence>
<reference evidence="1 2" key="1">
    <citation type="journal article" date="2016" name="Sci. Rep.">
        <title>Metabolic traits of an uncultured archaeal lineage -MSBL1- from brine pools of the Red Sea.</title>
        <authorList>
            <person name="Mwirichia R."/>
            <person name="Alam I."/>
            <person name="Rashid M."/>
            <person name="Vinu M."/>
            <person name="Ba-Alawi W."/>
            <person name="Anthony Kamau A."/>
            <person name="Kamanda Ngugi D."/>
            <person name="Goker M."/>
            <person name="Klenk H.P."/>
            <person name="Bajic V."/>
            <person name="Stingl U."/>
        </authorList>
    </citation>
    <scope>NUCLEOTIDE SEQUENCE [LARGE SCALE GENOMIC DNA]</scope>
    <source>
        <strain evidence="1">SCGC-AAA382N08</strain>
    </source>
</reference>
<name>A0A133VN57_9EURY</name>
<dbReference type="Gene3D" id="3.90.320.10">
    <property type="match status" value="1"/>
</dbReference>
<dbReference type="EMBL" id="LHYJ01000045">
    <property type="protein sequence ID" value="KXB07847.1"/>
    <property type="molecule type" value="Genomic_DNA"/>
</dbReference>
<dbReference type="Proteomes" id="UP000070175">
    <property type="component" value="Unassembled WGS sequence"/>
</dbReference>
<evidence type="ECO:0000313" key="1">
    <source>
        <dbReference type="EMBL" id="KXB07847.1"/>
    </source>
</evidence>
<dbReference type="AlphaFoldDB" id="A0A133VN57"/>
<comment type="caution">
    <text evidence="1">The sequence shown here is derived from an EMBL/GenBank/DDBJ whole genome shotgun (WGS) entry which is preliminary data.</text>
</comment>